<evidence type="ECO:0000256" key="1">
    <source>
        <dbReference type="ARBA" id="ARBA00001966"/>
    </source>
</evidence>
<dbReference type="GO" id="GO:0051539">
    <property type="term" value="F:4 iron, 4 sulfur cluster binding"/>
    <property type="evidence" value="ECO:0007669"/>
    <property type="project" value="UniProtKB-KW"/>
</dbReference>
<reference evidence="9 10" key="1">
    <citation type="journal article" date="2016" name="Sci. Rep.">
        <title>Metabolic traits of an uncultured archaeal lineage -MSBL1- from brine pools of the Red Sea.</title>
        <authorList>
            <person name="Mwirichia R."/>
            <person name="Alam I."/>
            <person name="Rashid M."/>
            <person name="Vinu M."/>
            <person name="Ba-Alawi W."/>
            <person name="Anthony Kamau A."/>
            <person name="Kamanda Ngugi D."/>
            <person name="Goker M."/>
            <person name="Klenk H.P."/>
            <person name="Bajic V."/>
            <person name="Stingl U."/>
        </authorList>
    </citation>
    <scope>NUCLEOTIDE SEQUENCE [LARGE SCALE GENOMIC DNA]</scope>
    <source>
        <strain evidence="9">SCGC-AAA382C18</strain>
    </source>
</reference>
<evidence type="ECO:0000256" key="6">
    <source>
        <dbReference type="ARBA" id="ARBA00023014"/>
    </source>
</evidence>
<evidence type="ECO:0000256" key="2">
    <source>
        <dbReference type="ARBA" id="ARBA00009173"/>
    </source>
</evidence>
<evidence type="ECO:0000259" key="8">
    <source>
        <dbReference type="Pfam" id="PF01058"/>
    </source>
</evidence>
<keyword evidence="6 7" id="KW-0411">Iron-sulfur</keyword>
<dbReference type="SUPFAM" id="SSF56770">
    <property type="entry name" value="HydA/Nqo6-like"/>
    <property type="match status" value="1"/>
</dbReference>
<dbReference type="PANTHER" id="PTHR42989">
    <property type="entry name" value="HYDROGENASE-4 COMPONENT I"/>
    <property type="match status" value="1"/>
</dbReference>
<comment type="similarity">
    <text evidence="2 7">Belongs to the complex I 20 kDa subunit family.</text>
</comment>
<organism evidence="9 10">
    <name type="scientific">candidate division MSBL1 archaeon SCGC-AAA382C18</name>
    <dbReference type="NCBI Taxonomy" id="1698281"/>
    <lineage>
        <taxon>Archaea</taxon>
        <taxon>Methanobacteriati</taxon>
        <taxon>Methanobacteriota</taxon>
        <taxon>candidate division MSBL1</taxon>
    </lineage>
</organism>
<evidence type="ECO:0000256" key="4">
    <source>
        <dbReference type="ARBA" id="ARBA00022723"/>
    </source>
</evidence>
<protein>
    <recommendedName>
        <fullName evidence="8">NADH:ubiquinone oxidoreductase-like 20kDa subunit domain-containing protein</fullName>
    </recommendedName>
</protein>
<keyword evidence="7" id="KW-0520">NAD</keyword>
<comment type="caution">
    <text evidence="9">The sequence shown here is derived from an EMBL/GenBank/DDBJ whole genome shotgun (WGS) entry which is preliminary data.</text>
</comment>
<feature type="domain" description="NADH:ubiquinone oxidoreductase-like 20kDa subunit" evidence="8">
    <location>
        <begin position="25"/>
        <end position="135"/>
    </location>
</feature>
<name>A0A133VLT8_9EURY</name>
<dbReference type="GO" id="GO:0048038">
    <property type="term" value="F:quinone binding"/>
    <property type="evidence" value="ECO:0007669"/>
    <property type="project" value="InterPro"/>
</dbReference>
<dbReference type="AlphaFoldDB" id="A0A133VLT8"/>
<sequence>MDFEGLKSLFRKKSPWVLALEAGGCNGCIIEVAACLTPRYDVERFGILRKPTPRHADILVITGAITHQIKDRVKRIYEQMPEPKYVIAVGACPIKGGMLSDCYNTDTPLDEIIPVDAYVPGCPPKPEAIIDGIIKAIEAIE</sequence>
<dbReference type="InterPro" id="IPR052375">
    <property type="entry name" value="Complex_I_20kDa-like"/>
</dbReference>
<accession>A0A133VLT8</accession>
<dbReference type="Pfam" id="PF01058">
    <property type="entry name" value="Oxidored_q6"/>
    <property type="match status" value="1"/>
</dbReference>
<evidence type="ECO:0000313" key="9">
    <source>
        <dbReference type="EMBL" id="KXB07418.1"/>
    </source>
</evidence>
<dbReference type="Gene3D" id="3.40.50.12280">
    <property type="match status" value="1"/>
</dbReference>
<dbReference type="GO" id="GO:0008137">
    <property type="term" value="F:NADH dehydrogenase (ubiquinone) activity"/>
    <property type="evidence" value="ECO:0007669"/>
    <property type="project" value="InterPro"/>
</dbReference>
<proteinExistence type="inferred from homology"/>
<dbReference type="InterPro" id="IPR006138">
    <property type="entry name" value="NADH_UQ_OxRdtase_20Kd_su"/>
</dbReference>
<dbReference type="InterPro" id="IPR006137">
    <property type="entry name" value="NADH_UbQ_OxRdtase-like_20kDa"/>
</dbReference>
<dbReference type="PANTHER" id="PTHR42989:SF1">
    <property type="entry name" value="FORMATE HYDROGENLYASE SUBUNIT 7-RELATED"/>
    <property type="match status" value="1"/>
</dbReference>
<keyword evidence="10" id="KW-1185">Reference proteome</keyword>
<dbReference type="Proteomes" id="UP000070404">
    <property type="component" value="Unassembled WGS sequence"/>
</dbReference>
<evidence type="ECO:0000256" key="7">
    <source>
        <dbReference type="RuleBase" id="RU004464"/>
    </source>
</evidence>
<gene>
    <name evidence="9" type="ORF">AKJ52_00265</name>
</gene>
<evidence type="ECO:0000256" key="3">
    <source>
        <dbReference type="ARBA" id="ARBA00022485"/>
    </source>
</evidence>
<evidence type="ECO:0000256" key="5">
    <source>
        <dbReference type="ARBA" id="ARBA00023004"/>
    </source>
</evidence>
<keyword evidence="3 7" id="KW-0004">4Fe-4S</keyword>
<dbReference type="EMBL" id="LHYF01000002">
    <property type="protein sequence ID" value="KXB07418.1"/>
    <property type="molecule type" value="Genomic_DNA"/>
</dbReference>
<keyword evidence="5 7" id="KW-0408">Iron</keyword>
<dbReference type="GO" id="GO:0046872">
    <property type="term" value="F:metal ion binding"/>
    <property type="evidence" value="ECO:0007669"/>
    <property type="project" value="UniProtKB-KW"/>
</dbReference>
<comment type="cofactor">
    <cofactor evidence="1">
        <name>[4Fe-4S] cluster</name>
        <dbReference type="ChEBI" id="CHEBI:49883"/>
    </cofactor>
</comment>
<dbReference type="PATRIC" id="fig|1698281.3.peg.178"/>
<dbReference type="NCBIfam" id="TIGR01957">
    <property type="entry name" value="nuoB_fam"/>
    <property type="match status" value="1"/>
</dbReference>
<evidence type="ECO:0000313" key="10">
    <source>
        <dbReference type="Proteomes" id="UP000070404"/>
    </source>
</evidence>
<dbReference type="NCBIfam" id="NF005012">
    <property type="entry name" value="PRK06411.1"/>
    <property type="match status" value="1"/>
</dbReference>
<keyword evidence="4 7" id="KW-0479">Metal-binding</keyword>